<dbReference type="Pfam" id="PF04542">
    <property type="entry name" value="Sigma70_r2"/>
    <property type="match status" value="1"/>
</dbReference>
<dbReference type="PANTHER" id="PTHR43133:SF25">
    <property type="entry name" value="RNA POLYMERASE SIGMA FACTOR RFAY-RELATED"/>
    <property type="match status" value="1"/>
</dbReference>
<evidence type="ECO:0000256" key="1">
    <source>
        <dbReference type="ARBA" id="ARBA00010641"/>
    </source>
</evidence>
<dbReference type="EMBL" id="PTJD01000005">
    <property type="protein sequence ID" value="PPK95907.1"/>
    <property type="molecule type" value="Genomic_DNA"/>
</dbReference>
<name>A0A2S6INS5_9ACTN</name>
<dbReference type="Gene3D" id="1.10.1740.10">
    <property type="match status" value="1"/>
</dbReference>
<dbReference type="NCBIfam" id="TIGR02937">
    <property type="entry name" value="sigma70-ECF"/>
    <property type="match status" value="1"/>
</dbReference>
<evidence type="ECO:0000256" key="3">
    <source>
        <dbReference type="ARBA" id="ARBA00023082"/>
    </source>
</evidence>
<dbReference type="InterPro" id="IPR013325">
    <property type="entry name" value="RNA_pol_sigma_r2"/>
</dbReference>
<dbReference type="Pfam" id="PF08281">
    <property type="entry name" value="Sigma70_r4_2"/>
    <property type="match status" value="1"/>
</dbReference>
<dbReference type="AlphaFoldDB" id="A0A2S6INS5"/>
<dbReference type="InterPro" id="IPR007627">
    <property type="entry name" value="RNA_pol_sigma70_r2"/>
</dbReference>
<feature type="domain" description="RNA polymerase sigma-70 region 2" evidence="5">
    <location>
        <begin position="24"/>
        <end position="92"/>
    </location>
</feature>
<keyword evidence="3" id="KW-0731">Sigma factor</keyword>
<dbReference type="GO" id="GO:0016987">
    <property type="term" value="F:sigma factor activity"/>
    <property type="evidence" value="ECO:0007669"/>
    <property type="project" value="UniProtKB-KW"/>
</dbReference>
<dbReference type="SUPFAM" id="SSF88659">
    <property type="entry name" value="Sigma3 and sigma4 domains of RNA polymerase sigma factors"/>
    <property type="match status" value="1"/>
</dbReference>
<evidence type="ECO:0000313" key="7">
    <source>
        <dbReference type="EMBL" id="PPK95907.1"/>
    </source>
</evidence>
<dbReference type="InterPro" id="IPR039425">
    <property type="entry name" value="RNA_pol_sigma-70-like"/>
</dbReference>
<sequence length="219" mass="24002">MDEAPDDELWSRAAAGEVECFGVLFQRHEHAVRSYCHRRTGSLDAADDLLSIVFLEAWRRRQDVELHGDSLLPWFLSVAAYTMRHRWRTARRHRAALARLPVELTTPDHADEVAERLDGATALDSAQRAFARLKPADQDVLALCVGQGLDYAAASVALGVPIGTVRSRLSRARARLRQLLEEDPPGEASASPVTALHLGRPTVALTSAQAAPTTAQETP</sequence>
<evidence type="ECO:0000313" key="8">
    <source>
        <dbReference type="Proteomes" id="UP000239485"/>
    </source>
</evidence>
<evidence type="ECO:0000259" key="6">
    <source>
        <dbReference type="Pfam" id="PF08281"/>
    </source>
</evidence>
<dbReference type="Gene3D" id="1.10.10.10">
    <property type="entry name" value="Winged helix-like DNA-binding domain superfamily/Winged helix DNA-binding domain"/>
    <property type="match status" value="1"/>
</dbReference>
<accession>A0A2S6INS5</accession>
<dbReference type="PANTHER" id="PTHR43133">
    <property type="entry name" value="RNA POLYMERASE ECF-TYPE SIGMA FACTO"/>
    <property type="match status" value="1"/>
</dbReference>
<protein>
    <submittedName>
        <fullName evidence="7">RNA polymerase sigma-70 factor (ECF subfamily)</fullName>
    </submittedName>
</protein>
<reference evidence="7 8" key="1">
    <citation type="submission" date="2018-02" db="EMBL/GenBank/DDBJ databases">
        <title>Genomic Encyclopedia of Archaeal and Bacterial Type Strains, Phase II (KMG-II): from individual species to whole genera.</title>
        <authorList>
            <person name="Goeker M."/>
        </authorList>
    </citation>
    <scope>NUCLEOTIDE SEQUENCE [LARGE SCALE GENOMIC DNA]</scope>
    <source>
        <strain evidence="7 8">DSM 22857</strain>
    </source>
</reference>
<dbReference type="InterPro" id="IPR014284">
    <property type="entry name" value="RNA_pol_sigma-70_dom"/>
</dbReference>
<dbReference type="RefSeq" id="WP_104432310.1">
    <property type="nucleotide sequence ID" value="NZ_PTJD01000005.1"/>
</dbReference>
<dbReference type="OrthoDB" id="5518337at2"/>
<dbReference type="InterPro" id="IPR013249">
    <property type="entry name" value="RNA_pol_sigma70_r4_t2"/>
</dbReference>
<dbReference type="GO" id="GO:0003677">
    <property type="term" value="F:DNA binding"/>
    <property type="evidence" value="ECO:0007669"/>
    <property type="project" value="InterPro"/>
</dbReference>
<gene>
    <name evidence="7" type="ORF">CLV92_1051</name>
</gene>
<dbReference type="SUPFAM" id="SSF88946">
    <property type="entry name" value="Sigma2 domain of RNA polymerase sigma factors"/>
    <property type="match status" value="1"/>
</dbReference>
<keyword evidence="2" id="KW-0805">Transcription regulation</keyword>
<comment type="caution">
    <text evidence="7">The sequence shown here is derived from an EMBL/GenBank/DDBJ whole genome shotgun (WGS) entry which is preliminary data.</text>
</comment>
<keyword evidence="4" id="KW-0804">Transcription</keyword>
<organism evidence="7 8">
    <name type="scientific">Kineococcus xinjiangensis</name>
    <dbReference type="NCBI Taxonomy" id="512762"/>
    <lineage>
        <taxon>Bacteria</taxon>
        <taxon>Bacillati</taxon>
        <taxon>Actinomycetota</taxon>
        <taxon>Actinomycetes</taxon>
        <taxon>Kineosporiales</taxon>
        <taxon>Kineosporiaceae</taxon>
        <taxon>Kineococcus</taxon>
    </lineage>
</organism>
<dbReference type="InterPro" id="IPR036388">
    <property type="entry name" value="WH-like_DNA-bd_sf"/>
</dbReference>
<evidence type="ECO:0000259" key="5">
    <source>
        <dbReference type="Pfam" id="PF04542"/>
    </source>
</evidence>
<feature type="domain" description="RNA polymerase sigma factor 70 region 4 type 2" evidence="6">
    <location>
        <begin position="125"/>
        <end position="176"/>
    </location>
</feature>
<dbReference type="GO" id="GO:0006352">
    <property type="term" value="P:DNA-templated transcription initiation"/>
    <property type="evidence" value="ECO:0007669"/>
    <property type="project" value="InterPro"/>
</dbReference>
<dbReference type="InterPro" id="IPR013324">
    <property type="entry name" value="RNA_pol_sigma_r3/r4-like"/>
</dbReference>
<evidence type="ECO:0000256" key="2">
    <source>
        <dbReference type="ARBA" id="ARBA00023015"/>
    </source>
</evidence>
<dbReference type="Proteomes" id="UP000239485">
    <property type="component" value="Unassembled WGS sequence"/>
</dbReference>
<keyword evidence="8" id="KW-1185">Reference proteome</keyword>
<comment type="similarity">
    <text evidence="1">Belongs to the sigma-70 factor family. ECF subfamily.</text>
</comment>
<evidence type="ECO:0000256" key="4">
    <source>
        <dbReference type="ARBA" id="ARBA00023163"/>
    </source>
</evidence>
<proteinExistence type="inferred from homology"/>